<dbReference type="STRING" id="1349421.OI18_23070"/>
<gene>
    <name evidence="1" type="ORF">OI18_23070</name>
</gene>
<evidence type="ECO:0008006" key="3">
    <source>
        <dbReference type="Google" id="ProtNLM"/>
    </source>
</evidence>
<reference evidence="1 2" key="1">
    <citation type="submission" date="2014-11" db="EMBL/GenBank/DDBJ databases">
        <title>Genome sequence of Flavihumibacter solisilvae 3-3.</title>
        <authorList>
            <person name="Zhou G."/>
            <person name="Li M."/>
            <person name="Wang G."/>
        </authorList>
    </citation>
    <scope>NUCLEOTIDE SEQUENCE [LARGE SCALE GENOMIC DNA]</scope>
    <source>
        <strain evidence="1 2">3-3</strain>
    </source>
</reference>
<dbReference type="AlphaFoldDB" id="A0A0C1L557"/>
<comment type="caution">
    <text evidence="1">The sequence shown here is derived from an EMBL/GenBank/DDBJ whole genome shotgun (WGS) entry which is preliminary data.</text>
</comment>
<dbReference type="Pfam" id="PF12094">
    <property type="entry name" value="DUF3570"/>
    <property type="match status" value="1"/>
</dbReference>
<organism evidence="1 2">
    <name type="scientific">Flavihumibacter solisilvae</name>
    <dbReference type="NCBI Taxonomy" id="1349421"/>
    <lineage>
        <taxon>Bacteria</taxon>
        <taxon>Pseudomonadati</taxon>
        <taxon>Bacteroidota</taxon>
        <taxon>Chitinophagia</taxon>
        <taxon>Chitinophagales</taxon>
        <taxon>Chitinophagaceae</taxon>
        <taxon>Flavihumibacter</taxon>
    </lineage>
</organism>
<dbReference type="EMBL" id="JSVC01000045">
    <property type="protein sequence ID" value="KIC90768.1"/>
    <property type="molecule type" value="Genomic_DNA"/>
</dbReference>
<dbReference type="RefSeq" id="WP_039144537.1">
    <property type="nucleotide sequence ID" value="NZ_JSVC01000045.1"/>
</dbReference>
<evidence type="ECO:0000313" key="1">
    <source>
        <dbReference type="EMBL" id="KIC90768.1"/>
    </source>
</evidence>
<evidence type="ECO:0000313" key="2">
    <source>
        <dbReference type="Proteomes" id="UP000031408"/>
    </source>
</evidence>
<dbReference type="InterPro" id="IPR021953">
    <property type="entry name" value="DUF3570"/>
</dbReference>
<proteinExistence type="predicted"/>
<sequence length="396" mass="44779">MKKIFLTAAGIMALVHGFSQVSKDSAGYNPRKLKIEEVNLVSSYYKQDGENAPVTGGIGSQKLTDIANVLELKLTRYDKRFRKHNYSVEIGIDHYTSASSDKIDMKANSSASYQDTRVYPTLSWTREDEKKGRTIGASVSSSAEYDYLSFGGNLSFAQKTRDRSGEFSAKIQAYIDQVKMIAPEELRGTADGTVKSEGSEARNTFVASLSYSQIVNERLQLTVLADGIQQQGFLSLPFYRVYFNDGSVHQEKLPDSRFKLPLGFRANYFLGDRFIFRTYYRFYTDDWGLHSHTASLEIPVKITPFLSVSPFYRYYTQTAVKYFSGYAKHTVADEYYTSNYDLSAFSSNFLGAGVRIAPPRGVLGIEYFKSLELRYGHYVKSIPMNADIVSLHLQFK</sequence>
<dbReference type="Proteomes" id="UP000031408">
    <property type="component" value="Unassembled WGS sequence"/>
</dbReference>
<accession>A0A0C1L557</accession>
<keyword evidence="2" id="KW-1185">Reference proteome</keyword>
<protein>
    <recommendedName>
        <fullName evidence="3">DUF3570 domain-containing protein</fullName>
    </recommendedName>
</protein>
<name>A0A0C1L557_9BACT</name>
<dbReference type="OrthoDB" id="5450709at2"/>